<accession>A0A2V4BAG6</accession>
<evidence type="ECO:0000256" key="1">
    <source>
        <dbReference type="ARBA" id="ARBA00004651"/>
    </source>
</evidence>
<dbReference type="OrthoDB" id="9814237at2"/>
<dbReference type="RefSeq" id="WP_112280325.1">
    <property type="nucleotide sequence ID" value="NZ_MASW01000001.1"/>
</dbReference>
<dbReference type="PANTHER" id="PTHR43124:SF10">
    <property type="entry name" value="PURINE EFFLUX PUMP PBUE"/>
    <property type="match status" value="1"/>
</dbReference>
<evidence type="ECO:0000313" key="7">
    <source>
        <dbReference type="Proteomes" id="UP000249915"/>
    </source>
</evidence>
<evidence type="ECO:0000256" key="3">
    <source>
        <dbReference type="ARBA" id="ARBA00022692"/>
    </source>
</evidence>
<keyword evidence="5" id="KW-0472">Membrane</keyword>
<dbReference type="SUPFAM" id="SSF103473">
    <property type="entry name" value="MFS general substrate transporter"/>
    <property type="match status" value="1"/>
</dbReference>
<gene>
    <name evidence="6" type="ORF">BAY60_08400</name>
</gene>
<proteinExistence type="predicted"/>
<dbReference type="EMBL" id="MASW01000001">
    <property type="protein sequence ID" value="PXY32287.1"/>
    <property type="molecule type" value="Genomic_DNA"/>
</dbReference>
<name>A0A2V4BAG6_9PSEU</name>
<dbReference type="InterPro" id="IPR020846">
    <property type="entry name" value="MFS_dom"/>
</dbReference>
<dbReference type="GO" id="GO:0005886">
    <property type="term" value="C:plasma membrane"/>
    <property type="evidence" value="ECO:0007669"/>
    <property type="project" value="UniProtKB-SubCell"/>
</dbReference>
<dbReference type="Pfam" id="PF07690">
    <property type="entry name" value="MFS_1"/>
    <property type="match status" value="1"/>
</dbReference>
<dbReference type="InterPro" id="IPR011701">
    <property type="entry name" value="MFS"/>
</dbReference>
<dbReference type="InterPro" id="IPR036259">
    <property type="entry name" value="MFS_trans_sf"/>
</dbReference>
<comment type="subcellular location">
    <subcellularLocation>
        <location evidence="1">Cell membrane</location>
        <topology evidence="1">Multi-pass membrane protein</topology>
    </subcellularLocation>
</comment>
<keyword evidence="2" id="KW-1003">Cell membrane</keyword>
<keyword evidence="7" id="KW-1185">Reference proteome</keyword>
<dbReference type="PANTHER" id="PTHR43124">
    <property type="entry name" value="PURINE EFFLUX PUMP PBUE"/>
    <property type="match status" value="1"/>
</dbReference>
<keyword evidence="3" id="KW-0812">Transmembrane</keyword>
<dbReference type="AlphaFoldDB" id="A0A2V4BAG6"/>
<sequence>MPASASRTPVLAPGAFAVGASGYVVAGLLPALTTELGVSEAAAAQLVTAFALAYAVGSPLLAALTGQWERRTVLIVALAVTGLGNALAALAPDYALLLAARIVTALGAAVFTPAASAVAAELSPPERRGRAVAIVFGGLTLALVVGVPLGNLLGGPLGYRGVFALVAVVAALGAVSVRLLLPSVAPPPAVGFADRFTPARDPRVLAVLATTVLGCLAVFTVYTFIAPVLAATAGVDGGVLSALLLCYGVGAALGNLLGGRAADRWGTRGPLLLVIAGLTVTLALLPVVATSVPGAAAAMLVWGLVTWAFNPPVQHRLIALSPRGANLLLSLNASAIYLGVGLSGVAGGALLSVGGPTLLPEAAAVLTAISLVFAALGLRERGGARASRQPVGHSA</sequence>
<dbReference type="InterPro" id="IPR050189">
    <property type="entry name" value="MFS_Efflux_Transporters"/>
</dbReference>
<organism evidence="6 7">
    <name type="scientific">Prauserella muralis</name>
    <dbReference type="NCBI Taxonomy" id="588067"/>
    <lineage>
        <taxon>Bacteria</taxon>
        <taxon>Bacillati</taxon>
        <taxon>Actinomycetota</taxon>
        <taxon>Actinomycetes</taxon>
        <taxon>Pseudonocardiales</taxon>
        <taxon>Pseudonocardiaceae</taxon>
        <taxon>Prauserella</taxon>
    </lineage>
</organism>
<keyword evidence="4" id="KW-1133">Transmembrane helix</keyword>
<protein>
    <submittedName>
        <fullName evidence="6">MFS transporter</fullName>
    </submittedName>
</protein>
<dbReference type="Gene3D" id="1.20.1250.20">
    <property type="entry name" value="MFS general substrate transporter like domains"/>
    <property type="match status" value="2"/>
</dbReference>
<evidence type="ECO:0000256" key="2">
    <source>
        <dbReference type="ARBA" id="ARBA00022475"/>
    </source>
</evidence>
<comment type="caution">
    <text evidence="6">The sequence shown here is derived from an EMBL/GenBank/DDBJ whole genome shotgun (WGS) entry which is preliminary data.</text>
</comment>
<dbReference type="CDD" id="cd17324">
    <property type="entry name" value="MFS_NepI_like"/>
    <property type="match status" value="1"/>
</dbReference>
<evidence type="ECO:0000313" key="6">
    <source>
        <dbReference type="EMBL" id="PXY32287.1"/>
    </source>
</evidence>
<dbReference type="GO" id="GO:0022857">
    <property type="term" value="F:transmembrane transporter activity"/>
    <property type="evidence" value="ECO:0007669"/>
    <property type="project" value="InterPro"/>
</dbReference>
<dbReference type="PROSITE" id="PS50850">
    <property type="entry name" value="MFS"/>
    <property type="match status" value="1"/>
</dbReference>
<evidence type="ECO:0000256" key="5">
    <source>
        <dbReference type="ARBA" id="ARBA00023136"/>
    </source>
</evidence>
<dbReference type="Proteomes" id="UP000249915">
    <property type="component" value="Unassembled WGS sequence"/>
</dbReference>
<evidence type="ECO:0000256" key="4">
    <source>
        <dbReference type="ARBA" id="ARBA00022989"/>
    </source>
</evidence>
<reference evidence="6 7" key="1">
    <citation type="submission" date="2016-07" db="EMBL/GenBank/DDBJ databases">
        <title>Draft genome sequence of Prauserella muralis DSM 45305, isolated from a mould-covered wall in an indoor environment.</title>
        <authorList>
            <person name="Ruckert C."/>
            <person name="Albersmeier A."/>
            <person name="Jiang C.-L."/>
            <person name="Jiang Y."/>
            <person name="Kalinowski J."/>
            <person name="Schneider O."/>
            <person name="Winkler A."/>
            <person name="Zotchev S.B."/>
        </authorList>
    </citation>
    <scope>NUCLEOTIDE SEQUENCE [LARGE SCALE GENOMIC DNA]</scope>
    <source>
        <strain evidence="6 7">DSM 45305</strain>
    </source>
</reference>